<comment type="catalytic activity">
    <reaction evidence="12">
        <text>D-ribose + ATP = D-ribose 5-phosphate + ADP + H(+)</text>
        <dbReference type="Rhea" id="RHEA:13697"/>
        <dbReference type="ChEBI" id="CHEBI:15378"/>
        <dbReference type="ChEBI" id="CHEBI:30616"/>
        <dbReference type="ChEBI" id="CHEBI:47013"/>
        <dbReference type="ChEBI" id="CHEBI:78346"/>
        <dbReference type="ChEBI" id="CHEBI:456216"/>
        <dbReference type="EC" id="2.7.1.15"/>
    </reaction>
</comment>
<dbReference type="HAMAP" id="MF_01987">
    <property type="entry name" value="Ribokinase"/>
    <property type="match status" value="1"/>
</dbReference>
<evidence type="ECO:0000256" key="3">
    <source>
        <dbReference type="ARBA" id="ARBA00016943"/>
    </source>
</evidence>
<evidence type="ECO:0000256" key="6">
    <source>
        <dbReference type="ARBA" id="ARBA00022741"/>
    </source>
</evidence>
<dbReference type="PANTHER" id="PTHR10584:SF166">
    <property type="entry name" value="RIBOKINASE"/>
    <property type="match status" value="1"/>
</dbReference>
<feature type="binding site" evidence="12">
    <location>
        <position position="248"/>
    </location>
    <ligand>
        <name>substrate</name>
    </ligand>
</feature>
<evidence type="ECO:0000256" key="1">
    <source>
        <dbReference type="ARBA" id="ARBA00005380"/>
    </source>
</evidence>
<feature type="binding site" evidence="12">
    <location>
        <position position="283"/>
    </location>
    <ligand>
        <name>K(+)</name>
        <dbReference type="ChEBI" id="CHEBI:29103"/>
    </ligand>
</feature>
<dbReference type="Pfam" id="PF00294">
    <property type="entry name" value="PfkB"/>
    <property type="match status" value="1"/>
</dbReference>
<dbReference type="InterPro" id="IPR002139">
    <property type="entry name" value="Ribo/fructo_kinase"/>
</dbReference>
<evidence type="ECO:0000256" key="5">
    <source>
        <dbReference type="ARBA" id="ARBA00022723"/>
    </source>
</evidence>
<feature type="binding site" evidence="12">
    <location>
        <position position="287"/>
    </location>
    <ligand>
        <name>K(+)</name>
        <dbReference type="ChEBI" id="CHEBI:29103"/>
    </ligand>
</feature>
<accession>A0A6N7EJA8</accession>
<protein>
    <recommendedName>
        <fullName evidence="3 12">Ribokinase</fullName>
        <shortName evidence="12">RK</shortName>
        <ecNumber evidence="2 12">2.7.1.15</ecNumber>
    </recommendedName>
</protein>
<evidence type="ECO:0000256" key="9">
    <source>
        <dbReference type="ARBA" id="ARBA00022842"/>
    </source>
</evidence>
<comment type="cofactor">
    <cofactor evidence="12">
        <name>Mg(2+)</name>
        <dbReference type="ChEBI" id="CHEBI:18420"/>
    </cofactor>
    <text evidence="12">Requires a divalent cation, most likely magnesium in vivo, as an electrophilic catalyst to aid phosphoryl group transfer. It is the chelate of the metal and the nucleotide that is the actual substrate.</text>
</comment>
<dbReference type="OrthoDB" id="9775849at2"/>
<reference evidence="14 15" key="1">
    <citation type="submission" date="2019-10" db="EMBL/GenBank/DDBJ databases">
        <title>Georgenia wutianyii sp. nov. and Georgenia yuyongxinii sp. nov. isolated from plateau pika (Ochotona curzoniae) in the Qinghai-Tibet plateau of China.</title>
        <authorList>
            <person name="Tian Z."/>
        </authorList>
    </citation>
    <scope>NUCLEOTIDE SEQUENCE [LARGE SCALE GENOMIC DNA]</scope>
    <source>
        <strain evidence="14 15">JCM 19765</strain>
    </source>
</reference>
<keyword evidence="8 12" id="KW-0067">ATP-binding</keyword>
<evidence type="ECO:0000313" key="14">
    <source>
        <dbReference type="EMBL" id="MPV36276.1"/>
    </source>
</evidence>
<feature type="binding site" evidence="12">
    <location>
        <begin position="247"/>
        <end position="248"/>
    </location>
    <ligand>
        <name>ATP</name>
        <dbReference type="ChEBI" id="CHEBI:30616"/>
    </ligand>
</feature>
<evidence type="ECO:0000256" key="2">
    <source>
        <dbReference type="ARBA" id="ARBA00012035"/>
    </source>
</evidence>
<comment type="function">
    <text evidence="12">Catalyzes the phosphorylation of ribose at O-5 in a reaction requiring ATP and magnesium. The resulting D-ribose-5-phosphate can then be used either for sythesis of nucleotides, histidine, and tryptophan, or as a component of the pentose phosphate pathway.</text>
</comment>
<comment type="pathway">
    <text evidence="12">Carbohydrate metabolism; D-ribose degradation; D-ribose 5-phosphate from beta-D-ribopyranose: step 2/2.</text>
</comment>
<feature type="binding site" evidence="12">
    <location>
        <position position="244"/>
    </location>
    <ligand>
        <name>K(+)</name>
        <dbReference type="ChEBI" id="CHEBI:29103"/>
    </ligand>
</feature>
<evidence type="ECO:0000256" key="4">
    <source>
        <dbReference type="ARBA" id="ARBA00022679"/>
    </source>
</evidence>
<feature type="binding site" evidence="12">
    <location>
        <position position="242"/>
    </location>
    <ligand>
        <name>K(+)</name>
        <dbReference type="ChEBI" id="CHEBI:29103"/>
    </ligand>
</feature>
<comment type="caution">
    <text evidence="12">Lacks conserved residue(s) required for the propagation of feature annotation.</text>
</comment>
<organism evidence="14 15">
    <name type="scientific">Georgenia subflava</name>
    <dbReference type="NCBI Taxonomy" id="1622177"/>
    <lineage>
        <taxon>Bacteria</taxon>
        <taxon>Bacillati</taxon>
        <taxon>Actinomycetota</taxon>
        <taxon>Actinomycetes</taxon>
        <taxon>Micrococcales</taxon>
        <taxon>Bogoriellaceae</taxon>
        <taxon>Georgenia</taxon>
    </lineage>
</organism>
<keyword evidence="5 12" id="KW-0479">Metal-binding</keyword>
<dbReference type="Gene3D" id="3.40.1190.20">
    <property type="match status" value="1"/>
</dbReference>
<dbReference type="EMBL" id="WHPC01000009">
    <property type="protein sequence ID" value="MPV36276.1"/>
    <property type="molecule type" value="Genomic_DNA"/>
</dbReference>
<dbReference type="GO" id="GO:0005524">
    <property type="term" value="F:ATP binding"/>
    <property type="evidence" value="ECO:0007669"/>
    <property type="project" value="UniProtKB-UniRule"/>
</dbReference>
<evidence type="ECO:0000256" key="10">
    <source>
        <dbReference type="ARBA" id="ARBA00022958"/>
    </source>
</evidence>
<comment type="similarity">
    <text evidence="1">Belongs to the carbohydrate kinase pfkB family.</text>
</comment>
<evidence type="ECO:0000256" key="7">
    <source>
        <dbReference type="ARBA" id="ARBA00022777"/>
    </source>
</evidence>
<feature type="active site" description="Proton acceptor" evidence="12">
    <location>
        <position position="248"/>
    </location>
</feature>
<keyword evidence="15" id="KW-1185">Reference proteome</keyword>
<evidence type="ECO:0000259" key="13">
    <source>
        <dbReference type="Pfam" id="PF00294"/>
    </source>
</evidence>
<keyword evidence="12" id="KW-0963">Cytoplasm</keyword>
<keyword evidence="11 12" id="KW-0119">Carbohydrate metabolism</keyword>
<sequence>MVDVAVVGSLNLDLVVSTAAVPVAGETILARGHRQGLGGKGGNQAVAAARLGAAVAMVARIGEDAAGSRYLDLLDREHVDRRAVTSGAGETGLAVVLVEDTGENRILVSPGGNAALSPADVTAAGETVGAARVVLAQLEVPLATVTAAFRLATGTRILNAAPPTQLPAELLDVVDVLVVNETELAAVAGAPVPRDPAEAAEVAARTGCRGTVVVTLGERGSVARTPDGRWWHEPARPVTAVDTTAAGDAFCGALAVELGRGTPLDEALSRATLVGAVTVSRPGAIDSLPTAADLISEGQTTT</sequence>
<keyword evidence="4 12" id="KW-0808">Transferase</keyword>
<dbReference type="GO" id="GO:0004747">
    <property type="term" value="F:ribokinase activity"/>
    <property type="evidence" value="ECO:0007669"/>
    <property type="project" value="UniProtKB-UniRule"/>
</dbReference>
<dbReference type="InterPro" id="IPR011877">
    <property type="entry name" value="Ribokinase"/>
</dbReference>
<dbReference type="SUPFAM" id="SSF53613">
    <property type="entry name" value="Ribokinase-like"/>
    <property type="match status" value="1"/>
</dbReference>
<keyword evidence="6 12" id="KW-0547">Nucleotide-binding</keyword>
<gene>
    <name evidence="12" type="primary">rbsK</name>
    <name evidence="14" type="ORF">GB881_04295</name>
</gene>
<feature type="binding site" evidence="12">
    <location>
        <begin position="11"/>
        <end position="13"/>
    </location>
    <ligand>
        <name>substrate</name>
    </ligand>
</feature>
<dbReference type="InterPro" id="IPR029056">
    <property type="entry name" value="Ribokinase-like"/>
</dbReference>
<dbReference type="RefSeq" id="WP_152196064.1">
    <property type="nucleotide sequence ID" value="NZ_VUKD01000004.1"/>
</dbReference>
<feature type="binding site" evidence="12">
    <location>
        <position position="180"/>
    </location>
    <ligand>
        <name>ATP</name>
        <dbReference type="ChEBI" id="CHEBI:30616"/>
    </ligand>
</feature>
<feature type="binding site" evidence="12">
    <location>
        <begin position="39"/>
        <end position="43"/>
    </location>
    <ligand>
        <name>substrate</name>
    </ligand>
</feature>
<comment type="caution">
    <text evidence="14">The sequence shown here is derived from an EMBL/GenBank/DDBJ whole genome shotgun (WGS) entry which is preliminary data.</text>
</comment>
<dbReference type="UniPathway" id="UPA00916">
    <property type="reaction ID" value="UER00889"/>
</dbReference>
<dbReference type="AlphaFoldDB" id="A0A6N7EJA8"/>
<comment type="activity regulation">
    <text evidence="12">Activated by a monovalent cation that binds near, but not in, the active site. The most likely occupant of the site in vivo is potassium. Ion binding induces a conformational change that may alter substrate affinity.</text>
</comment>
<dbReference type="PROSITE" id="PS00584">
    <property type="entry name" value="PFKB_KINASES_2"/>
    <property type="match status" value="1"/>
</dbReference>
<dbReference type="EC" id="2.7.1.15" evidence="2 12"/>
<dbReference type="PRINTS" id="PR00990">
    <property type="entry name" value="RIBOKINASE"/>
</dbReference>
<keyword evidence="7 12" id="KW-0418">Kinase</keyword>
<dbReference type="InterPro" id="IPR011611">
    <property type="entry name" value="PfkB_dom"/>
</dbReference>
<comment type="similarity">
    <text evidence="12">Belongs to the carbohydrate kinase PfkB family. Ribokinase subfamily.</text>
</comment>
<feature type="binding site" evidence="12">
    <location>
        <position position="281"/>
    </location>
    <ligand>
        <name>K(+)</name>
        <dbReference type="ChEBI" id="CHEBI:29103"/>
    </ligand>
</feature>
<dbReference type="InterPro" id="IPR002173">
    <property type="entry name" value="Carboh/pur_kinase_PfkB_CS"/>
</dbReference>
<feature type="binding site" evidence="12">
    <location>
        <position position="278"/>
    </location>
    <ligand>
        <name>K(+)</name>
        <dbReference type="ChEBI" id="CHEBI:29103"/>
    </ligand>
</feature>
<evidence type="ECO:0000256" key="8">
    <source>
        <dbReference type="ARBA" id="ARBA00022840"/>
    </source>
</evidence>
<dbReference type="GO" id="GO:0005829">
    <property type="term" value="C:cytosol"/>
    <property type="evidence" value="ECO:0007669"/>
    <property type="project" value="TreeGrafter"/>
</dbReference>
<feature type="binding site" evidence="12">
    <location>
        <position position="139"/>
    </location>
    <ligand>
        <name>substrate</name>
    </ligand>
</feature>
<keyword evidence="9 12" id="KW-0460">Magnesium</keyword>
<keyword evidence="10 12" id="KW-0630">Potassium</keyword>
<proteinExistence type="inferred from homology"/>
<dbReference type="CDD" id="cd01174">
    <property type="entry name" value="ribokinase"/>
    <property type="match status" value="1"/>
</dbReference>
<feature type="domain" description="Carbohydrate kinase PfkB" evidence="13">
    <location>
        <begin position="3"/>
        <end position="290"/>
    </location>
</feature>
<dbReference type="PANTHER" id="PTHR10584">
    <property type="entry name" value="SUGAR KINASE"/>
    <property type="match status" value="1"/>
</dbReference>
<comment type="subunit">
    <text evidence="12">Homodimer.</text>
</comment>
<evidence type="ECO:0000313" key="15">
    <source>
        <dbReference type="Proteomes" id="UP000437709"/>
    </source>
</evidence>
<dbReference type="Proteomes" id="UP000437709">
    <property type="component" value="Unassembled WGS sequence"/>
</dbReference>
<dbReference type="GO" id="GO:0019303">
    <property type="term" value="P:D-ribose catabolic process"/>
    <property type="evidence" value="ECO:0007669"/>
    <property type="project" value="UniProtKB-UniRule"/>
</dbReference>
<evidence type="ECO:0000256" key="11">
    <source>
        <dbReference type="ARBA" id="ARBA00023277"/>
    </source>
</evidence>
<feature type="binding site" evidence="12">
    <location>
        <begin position="215"/>
        <end position="220"/>
    </location>
    <ligand>
        <name>ATP</name>
        <dbReference type="ChEBI" id="CHEBI:30616"/>
    </ligand>
</feature>
<name>A0A6N7EJA8_9MICO</name>
<comment type="subcellular location">
    <subcellularLocation>
        <location evidence="12">Cytoplasm</location>
    </subcellularLocation>
</comment>
<evidence type="ECO:0000256" key="12">
    <source>
        <dbReference type="HAMAP-Rule" id="MF_01987"/>
    </source>
</evidence>
<dbReference type="GO" id="GO:0046872">
    <property type="term" value="F:metal ion binding"/>
    <property type="evidence" value="ECO:0007669"/>
    <property type="project" value="UniProtKB-KW"/>
</dbReference>